<organism evidence="3 4">
    <name type="scientific">Dictyobacter formicarum</name>
    <dbReference type="NCBI Taxonomy" id="2778368"/>
    <lineage>
        <taxon>Bacteria</taxon>
        <taxon>Bacillati</taxon>
        <taxon>Chloroflexota</taxon>
        <taxon>Ktedonobacteria</taxon>
        <taxon>Ktedonobacterales</taxon>
        <taxon>Dictyobacteraceae</taxon>
        <taxon>Dictyobacter</taxon>
    </lineage>
</organism>
<gene>
    <name evidence="3" type="ORF">KSZ_40660</name>
</gene>
<name>A0ABQ3VIN3_9CHLR</name>
<feature type="region of interest" description="Disordered" evidence="2">
    <location>
        <begin position="1"/>
        <end position="26"/>
    </location>
</feature>
<dbReference type="RefSeq" id="WP_201363689.1">
    <property type="nucleotide sequence ID" value="NZ_BNJJ01000011.1"/>
</dbReference>
<evidence type="ECO:0000256" key="2">
    <source>
        <dbReference type="SAM" id="MobiDB-lite"/>
    </source>
</evidence>
<keyword evidence="1" id="KW-0175">Coiled coil</keyword>
<reference evidence="3 4" key="1">
    <citation type="journal article" date="2021" name="Int. J. Syst. Evol. Microbiol.">
        <title>Reticulibacter mediterranei gen. nov., sp. nov., within the new family Reticulibacteraceae fam. nov., and Ktedonospora formicarum gen. nov., sp. nov., Ktedonobacter robiniae sp. nov., Dictyobacter formicarum sp. nov. and Dictyobacter arantiisoli sp. nov., belonging to the class Ktedonobacteria.</title>
        <authorList>
            <person name="Yabe S."/>
            <person name="Zheng Y."/>
            <person name="Wang C.M."/>
            <person name="Sakai Y."/>
            <person name="Abe K."/>
            <person name="Yokota A."/>
            <person name="Donadio S."/>
            <person name="Cavaletti L."/>
            <person name="Monciardini P."/>
        </authorList>
    </citation>
    <scope>NUCLEOTIDE SEQUENCE [LARGE SCALE GENOMIC DNA]</scope>
    <source>
        <strain evidence="3 4">SOSP1-9</strain>
    </source>
</reference>
<evidence type="ECO:0000313" key="3">
    <source>
        <dbReference type="EMBL" id="GHO86060.1"/>
    </source>
</evidence>
<protein>
    <recommendedName>
        <fullName evidence="5">TetR family transcriptional regulator</fullName>
    </recommendedName>
</protein>
<keyword evidence="4" id="KW-1185">Reference proteome</keyword>
<accession>A0ABQ3VIN3</accession>
<feature type="coiled-coil region" evidence="1">
    <location>
        <begin position="94"/>
        <end position="121"/>
    </location>
</feature>
<dbReference type="Proteomes" id="UP000635565">
    <property type="component" value="Unassembled WGS sequence"/>
</dbReference>
<evidence type="ECO:0000313" key="4">
    <source>
        <dbReference type="Proteomes" id="UP000635565"/>
    </source>
</evidence>
<dbReference type="EMBL" id="BNJJ01000011">
    <property type="protein sequence ID" value="GHO86060.1"/>
    <property type="molecule type" value="Genomic_DNA"/>
</dbReference>
<proteinExistence type="predicted"/>
<evidence type="ECO:0008006" key="5">
    <source>
        <dbReference type="Google" id="ProtNLM"/>
    </source>
</evidence>
<evidence type="ECO:0000256" key="1">
    <source>
        <dbReference type="SAM" id="Coils"/>
    </source>
</evidence>
<comment type="caution">
    <text evidence="3">The sequence shown here is derived from an EMBL/GenBank/DDBJ whole genome shotgun (WGS) entry which is preliminary data.</text>
</comment>
<sequence>MDASTTTKRTRTEQCKHNAQAKSEQKRQATLEALALLKQEHKPVTKAAVAKRAGVSVVFLRSHPDLMQAIEEAEQTRLHTPTALSPDRAKEQVIAALRRRLDEMKQALLKKDVELRQKQREIDLLYGKLAAGSQLTDPELRSALVEALTRLAAQTKKELQEEGNRMH</sequence>